<reference evidence="1" key="1">
    <citation type="submission" date="2021-03" db="EMBL/GenBank/DDBJ databases">
        <title>Draft genome sequence of rust myrtle Austropuccinia psidii MF-1, a brazilian biotype.</title>
        <authorList>
            <person name="Quecine M.C."/>
            <person name="Pachon D.M.R."/>
            <person name="Bonatelli M.L."/>
            <person name="Correr F.H."/>
            <person name="Franceschini L.M."/>
            <person name="Leite T.F."/>
            <person name="Margarido G.R.A."/>
            <person name="Almeida C.A."/>
            <person name="Ferrarezi J.A."/>
            <person name="Labate C.A."/>
        </authorList>
    </citation>
    <scope>NUCLEOTIDE SEQUENCE</scope>
    <source>
        <strain evidence="1">MF-1</strain>
    </source>
</reference>
<name>A0A9Q3Q1X9_9BASI</name>
<organism evidence="1 2">
    <name type="scientific">Austropuccinia psidii MF-1</name>
    <dbReference type="NCBI Taxonomy" id="1389203"/>
    <lineage>
        <taxon>Eukaryota</taxon>
        <taxon>Fungi</taxon>
        <taxon>Dikarya</taxon>
        <taxon>Basidiomycota</taxon>
        <taxon>Pucciniomycotina</taxon>
        <taxon>Pucciniomycetes</taxon>
        <taxon>Pucciniales</taxon>
        <taxon>Sphaerophragmiaceae</taxon>
        <taxon>Austropuccinia</taxon>
    </lineage>
</organism>
<comment type="caution">
    <text evidence="1">The sequence shown here is derived from an EMBL/GenBank/DDBJ whole genome shotgun (WGS) entry which is preliminary data.</text>
</comment>
<dbReference type="Proteomes" id="UP000765509">
    <property type="component" value="Unassembled WGS sequence"/>
</dbReference>
<dbReference type="AlphaFoldDB" id="A0A9Q3Q1X9"/>
<dbReference type="EMBL" id="AVOT02112069">
    <property type="protein sequence ID" value="MBW0582261.1"/>
    <property type="molecule type" value="Genomic_DNA"/>
</dbReference>
<accession>A0A9Q3Q1X9</accession>
<protein>
    <submittedName>
        <fullName evidence="1">Uncharacterized protein</fullName>
    </submittedName>
</protein>
<gene>
    <name evidence="1" type="ORF">O181_121976</name>
</gene>
<proteinExistence type="predicted"/>
<keyword evidence="2" id="KW-1185">Reference proteome</keyword>
<sequence>MGSPSQGCLKAAEWALLYKVYIPFLMLSQQMSLDEHQYANTQRNMGQSEEIANELTNNTFHLMSAINITTSWTVSMEDPTAFSEHWKKFCLSNQHLFPKRKSKPNHHFADHIPELFQHWGQAKVSATWGYERLIGVFAKMPTNNKIFMSIDKINIFTLIKHMN</sequence>
<evidence type="ECO:0000313" key="2">
    <source>
        <dbReference type="Proteomes" id="UP000765509"/>
    </source>
</evidence>
<evidence type="ECO:0000313" key="1">
    <source>
        <dbReference type="EMBL" id="MBW0582261.1"/>
    </source>
</evidence>